<dbReference type="EMBL" id="RRYP01004915">
    <property type="protein sequence ID" value="TNV82469.1"/>
    <property type="molecule type" value="Genomic_DNA"/>
</dbReference>
<accession>A0A8J8NXM2</accession>
<gene>
    <name evidence="2" type="ORF">FGO68_gene846</name>
</gene>
<feature type="compositionally biased region" description="Polar residues" evidence="1">
    <location>
        <begin position="40"/>
        <end position="54"/>
    </location>
</feature>
<keyword evidence="3" id="KW-1185">Reference proteome</keyword>
<proteinExistence type="predicted"/>
<protein>
    <submittedName>
        <fullName evidence="2">Uncharacterized protein</fullName>
    </submittedName>
</protein>
<evidence type="ECO:0000313" key="3">
    <source>
        <dbReference type="Proteomes" id="UP000785679"/>
    </source>
</evidence>
<dbReference type="AlphaFoldDB" id="A0A8J8NXM2"/>
<feature type="compositionally biased region" description="Basic and acidic residues" evidence="1">
    <location>
        <begin position="9"/>
        <end position="19"/>
    </location>
</feature>
<comment type="caution">
    <text evidence="2">The sequence shown here is derived from an EMBL/GenBank/DDBJ whole genome shotgun (WGS) entry which is preliminary data.</text>
</comment>
<feature type="region of interest" description="Disordered" evidence="1">
    <location>
        <begin position="1"/>
        <end position="54"/>
    </location>
</feature>
<name>A0A8J8NXM2_HALGN</name>
<dbReference type="Proteomes" id="UP000785679">
    <property type="component" value="Unassembled WGS sequence"/>
</dbReference>
<evidence type="ECO:0000313" key="2">
    <source>
        <dbReference type="EMBL" id="TNV82469.1"/>
    </source>
</evidence>
<sequence length="658" mass="74784">MSELSEGSAAKRDINEKFKQPGASELQQQQQSVIPFKTSFEPSKSHSNPSSAESQPSFFGQLILGATALPEKLLRLEQVILGNIEGTRRDLEEIKLYESKGSLLVNISELLGQMSGRERERAISPEYLYEKLGLKLFVGRQKDKDNNTMNMIAFRLIGAATVPEGFGRVLNCLNPVLKEKVDQNLQIHRIFDQKVPDLLGKLKKNNAEVERLVNTSTKPKAHSAGHVFNYSTNLLYPFLPYFGGEIDLSQEECKKYLVNRGLLEQIGTCLINYAIQSLIFEKSNFEQQAPHQSQEDRWNLHKLFTSDAYLAYIMCENFFYAKVQGHPLMLVGEPVSSEQSVNLKEFIRLVNEKLQLASASIERKIGGAGEEVKQSEQKLLSGILDFDDFHSSLKLLASPLKVLVGTIFIDTGLNFEKTLELTENMLKSRHIEQFNLQATPHQISLEILSKKPFGQEIQVTYKAETNETGYTFVKIYAEDIEIRRIKFPKEQESRGPLSKARFLSFLRLFRKVYSSSNYSKDDQSLQKAAQKLYKEKTIGQKLSKQQLIEKIDQTLSPLITEALHKIRIAQYPLCIDVTHQGPPKALTPLMILEHERTRYLALRKVLQRAGIDCLIPNNEDPHVLNTTFREIMEGMSEEQVQTLYSGLIRLGEVVQLKA</sequence>
<evidence type="ECO:0000256" key="1">
    <source>
        <dbReference type="SAM" id="MobiDB-lite"/>
    </source>
</evidence>
<organism evidence="2 3">
    <name type="scientific">Halteria grandinella</name>
    <dbReference type="NCBI Taxonomy" id="5974"/>
    <lineage>
        <taxon>Eukaryota</taxon>
        <taxon>Sar</taxon>
        <taxon>Alveolata</taxon>
        <taxon>Ciliophora</taxon>
        <taxon>Intramacronucleata</taxon>
        <taxon>Spirotrichea</taxon>
        <taxon>Stichotrichia</taxon>
        <taxon>Sporadotrichida</taxon>
        <taxon>Halteriidae</taxon>
        <taxon>Halteria</taxon>
    </lineage>
</organism>
<reference evidence="2" key="1">
    <citation type="submission" date="2019-06" db="EMBL/GenBank/DDBJ databases">
        <authorList>
            <person name="Zheng W."/>
        </authorList>
    </citation>
    <scope>NUCLEOTIDE SEQUENCE</scope>
    <source>
        <strain evidence="2">QDHG01</strain>
    </source>
</reference>